<feature type="region of interest" description="Disordered" evidence="1">
    <location>
        <begin position="394"/>
        <end position="417"/>
    </location>
</feature>
<dbReference type="InterPro" id="IPR001466">
    <property type="entry name" value="Beta-lactam-related"/>
</dbReference>
<comment type="caution">
    <text evidence="4">The sequence shown here is derived from an EMBL/GenBank/DDBJ whole genome shotgun (WGS) entry which is preliminary data.</text>
</comment>
<accession>A0A2V3ITD2</accession>
<dbReference type="STRING" id="448386.A0A2V3ITD2"/>
<dbReference type="AlphaFoldDB" id="A0A2V3ITD2"/>
<evidence type="ECO:0000259" key="2">
    <source>
        <dbReference type="Pfam" id="PF00144"/>
    </source>
</evidence>
<dbReference type="OrthoDB" id="3474at2759"/>
<dbReference type="InterPro" id="IPR012338">
    <property type="entry name" value="Beta-lactam/transpept-like"/>
</dbReference>
<evidence type="ECO:0000259" key="3">
    <source>
        <dbReference type="Pfam" id="PF03109"/>
    </source>
</evidence>
<dbReference type="InterPro" id="IPR051130">
    <property type="entry name" value="Mito_struct-func_regulator"/>
</dbReference>
<keyword evidence="4" id="KW-0808">Transferase</keyword>
<keyword evidence="5" id="KW-1185">Reference proteome</keyword>
<feature type="compositionally biased region" description="Basic and acidic residues" evidence="1">
    <location>
        <begin position="394"/>
        <end position="409"/>
    </location>
</feature>
<proteinExistence type="predicted"/>
<dbReference type="Proteomes" id="UP000247409">
    <property type="component" value="Unassembled WGS sequence"/>
</dbReference>
<evidence type="ECO:0000313" key="5">
    <source>
        <dbReference type="Proteomes" id="UP000247409"/>
    </source>
</evidence>
<feature type="domain" description="Beta-lactamase-related" evidence="2">
    <location>
        <begin position="532"/>
        <end position="696"/>
    </location>
</feature>
<feature type="domain" description="Beta-lactamase-related" evidence="2">
    <location>
        <begin position="796"/>
        <end position="920"/>
    </location>
</feature>
<keyword evidence="4" id="KW-0418">Kinase</keyword>
<dbReference type="SUPFAM" id="SSF56112">
    <property type="entry name" value="Protein kinase-like (PK-like)"/>
    <property type="match status" value="1"/>
</dbReference>
<dbReference type="PANTHER" id="PTHR43173:SF3">
    <property type="entry name" value="ABC1 FAMILY PROTEIN"/>
    <property type="match status" value="1"/>
</dbReference>
<gene>
    <name evidence="4" type="ORF">BWQ96_04895</name>
</gene>
<dbReference type="SUPFAM" id="SSF56601">
    <property type="entry name" value="beta-lactamase/transpeptidase-like"/>
    <property type="match status" value="1"/>
</dbReference>
<name>A0A2V3ITD2_9FLOR</name>
<sequence length="989" mass="109947">MGFRLPSSVRYLPRRAHIFSTAAVVYAILKITQLLNRAFRRNEEQCDNAWIKANTRAAEQILRTSTARRGLWIKCCQYVAARSDALPPEYSTVLSKSLDDCPPTPPVQVIETVTNQLQETPFGIEFQSKNGRLVTISDVFEGFDPARPIASASIAQVHVATLKTSGQRVVLKVQHPGIRPMLLQDLQDLKTLLTWIAGAEPKYDMRPVLDAWIRMVPLETNFLNEMANLQAVKTTLSTAPDHLMADAYVPEPMPHLTSDKLFVMEYIDGCKVTDIETIDKYSVNRDELITNITRSFGNQLFVGHVFSGDPHPGNFLIHELEDGGVPVLLDFGICVKVEEDVRCGFARLILAAIDNDSYSIVKALSEVGVNLNRADPTASLDIIKYLFRTTAPQEESRKEQNAMKEKLEKNNSQMERNARDTPIHQVFADEPMPEDVEKPGKRESRSPVDSFPGDLVFFFRSLGMLRGLAVKMDVRHSYLDVLRPFAEHAIKVSCPEQDQMKEVVYRPVFTSGRFDALTAARVLQRVFHILHEKEMMIGMQVAAYKNGKLVLNIASGQRGRYDLRPVTTKSLFNSFSSTKGLTAILFASLQDDYDVQYHDLVTKYWPEYGQNGKESTTIAHILSHSAGLAQALPEDMNMLRLRDDWKGIIEHLETSRPAHVPGERSEYHVLTFGWLVAGLIMKITGHTYQNHLRKLVKEFGIEDECFCGTMPEDLLPDVSGSRVASLSSSIINDIQRGPIGKAIAHVKTGNCSNKKYDSKDKTSKAAEDIGGVRNPQEEAKAILNNLNVPATGLSQAPAYLLDLNFFNHPVLRAGFVPSANGHFTARALAMLFAAVGNKGAVDNKELLKPDRVEKMQQMFCKIDPEGRRAWGAGVTLYDTVDKSGKLTKHGAIGHGGIGGSFAFAVPSEKFSMAVTLNKLNALSVSSAVAIVVVCRIMKIPMPVWYHDFGKLIMKTLKEDGPVELESEAAVMEKLFRSGGESDLMKMLIG</sequence>
<dbReference type="PANTHER" id="PTHR43173">
    <property type="entry name" value="ABC1 FAMILY PROTEIN"/>
    <property type="match status" value="1"/>
</dbReference>
<evidence type="ECO:0000313" key="4">
    <source>
        <dbReference type="EMBL" id="PXF45375.1"/>
    </source>
</evidence>
<dbReference type="GO" id="GO:0016301">
    <property type="term" value="F:kinase activity"/>
    <property type="evidence" value="ECO:0007669"/>
    <property type="project" value="UniProtKB-KW"/>
</dbReference>
<dbReference type="Gene3D" id="3.40.710.10">
    <property type="entry name" value="DD-peptidase/beta-lactamase superfamily"/>
    <property type="match status" value="1"/>
</dbReference>
<dbReference type="Pfam" id="PF00144">
    <property type="entry name" value="Beta-lactamase"/>
    <property type="match status" value="2"/>
</dbReference>
<feature type="domain" description="ABC1 atypical kinase-like" evidence="3">
    <location>
        <begin position="135"/>
        <end position="363"/>
    </location>
</feature>
<dbReference type="InterPro" id="IPR004147">
    <property type="entry name" value="ABC1_dom"/>
</dbReference>
<dbReference type="InterPro" id="IPR011009">
    <property type="entry name" value="Kinase-like_dom_sf"/>
</dbReference>
<dbReference type="CDD" id="cd05121">
    <property type="entry name" value="ABC1_ADCK3-like"/>
    <property type="match status" value="1"/>
</dbReference>
<reference evidence="4 5" key="1">
    <citation type="journal article" date="2018" name="Mol. Biol. Evol.">
        <title>Analysis of the draft genome of the red seaweed Gracilariopsis chorda provides insights into genome size evolution in Rhodophyta.</title>
        <authorList>
            <person name="Lee J."/>
            <person name="Yang E.C."/>
            <person name="Graf L."/>
            <person name="Yang J.H."/>
            <person name="Qiu H."/>
            <person name="Zel Zion U."/>
            <person name="Chan C.X."/>
            <person name="Stephens T.G."/>
            <person name="Weber A.P.M."/>
            <person name="Boo G.H."/>
            <person name="Boo S.M."/>
            <person name="Kim K.M."/>
            <person name="Shin Y."/>
            <person name="Jung M."/>
            <person name="Lee S.J."/>
            <person name="Yim H.S."/>
            <person name="Lee J.H."/>
            <person name="Bhattacharya D."/>
            <person name="Yoon H.S."/>
        </authorList>
    </citation>
    <scope>NUCLEOTIDE SEQUENCE [LARGE SCALE GENOMIC DNA]</scope>
    <source>
        <strain evidence="4 5">SKKU-2015</strain>
        <tissue evidence="4">Whole body</tissue>
    </source>
</reference>
<dbReference type="Pfam" id="PF03109">
    <property type="entry name" value="ABC1"/>
    <property type="match status" value="1"/>
</dbReference>
<dbReference type="EMBL" id="NBIV01000062">
    <property type="protein sequence ID" value="PXF45375.1"/>
    <property type="molecule type" value="Genomic_DNA"/>
</dbReference>
<evidence type="ECO:0000256" key="1">
    <source>
        <dbReference type="SAM" id="MobiDB-lite"/>
    </source>
</evidence>
<protein>
    <submittedName>
        <fullName evidence="4">Putative aarF domain-containing protein kinase 1</fullName>
    </submittedName>
</protein>
<organism evidence="4 5">
    <name type="scientific">Gracilariopsis chorda</name>
    <dbReference type="NCBI Taxonomy" id="448386"/>
    <lineage>
        <taxon>Eukaryota</taxon>
        <taxon>Rhodophyta</taxon>
        <taxon>Florideophyceae</taxon>
        <taxon>Rhodymeniophycidae</taxon>
        <taxon>Gracilariales</taxon>
        <taxon>Gracilariaceae</taxon>
        <taxon>Gracilariopsis</taxon>
    </lineage>
</organism>